<feature type="signal peptide" evidence="4">
    <location>
        <begin position="1"/>
        <end position="37"/>
    </location>
</feature>
<dbReference type="GO" id="GO:0016705">
    <property type="term" value="F:oxidoreductase activity, acting on paired donors, with incorporation or reduction of molecular oxygen"/>
    <property type="evidence" value="ECO:0007669"/>
    <property type="project" value="InterPro"/>
</dbReference>
<evidence type="ECO:0000259" key="5">
    <source>
        <dbReference type="SMART" id="SM00702"/>
    </source>
</evidence>
<keyword evidence="4" id="KW-0732">Signal</keyword>
<dbReference type="GO" id="GO:0051213">
    <property type="term" value="F:dioxygenase activity"/>
    <property type="evidence" value="ECO:0007669"/>
    <property type="project" value="UniProtKB-KW"/>
</dbReference>
<evidence type="ECO:0000256" key="1">
    <source>
        <dbReference type="ARBA" id="ARBA00001961"/>
    </source>
</evidence>
<dbReference type="Gene3D" id="2.60.120.620">
    <property type="entry name" value="q2cbj1_9rhob like domain"/>
    <property type="match status" value="1"/>
</dbReference>
<keyword evidence="3" id="KW-0560">Oxidoreductase</keyword>
<keyword evidence="2" id="KW-0223">Dioxygenase</keyword>
<gene>
    <name evidence="6" type="ORF">CHYS00102_LOCUS4790</name>
</gene>
<reference evidence="6" key="1">
    <citation type="submission" date="2021-01" db="EMBL/GenBank/DDBJ databases">
        <authorList>
            <person name="Corre E."/>
            <person name="Pelletier E."/>
            <person name="Niang G."/>
            <person name="Scheremetjew M."/>
            <person name="Finn R."/>
            <person name="Kale V."/>
            <person name="Holt S."/>
            <person name="Cochrane G."/>
            <person name="Meng A."/>
            <person name="Brown T."/>
            <person name="Cohen L."/>
        </authorList>
    </citation>
    <scope>NUCLEOTIDE SEQUENCE</scope>
    <source>
        <strain evidence="6">308</strain>
    </source>
</reference>
<protein>
    <recommendedName>
        <fullName evidence="5">Prolyl 4-hydroxylase alpha subunit domain-containing protein</fullName>
    </recommendedName>
</protein>
<dbReference type="EMBL" id="HBFR01006666">
    <property type="protein sequence ID" value="CAD8877606.1"/>
    <property type="molecule type" value="Transcribed_RNA"/>
</dbReference>
<evidence type="ECO:0000256" key="4">
    <source>
        <dbReference type="SAM" id="SignalP"/>
    </source>
</evidence>
<dbReference type="AlphaFoldDB" id="A0A7S1FMH0"/>
<name>A0A7S1FMH0_9STRA</name>
<evidence type="ECO:0000313" key="6">
    <source>
        <dbReference type="EMBL" id="CAD8877606.1"/>
    </source>
</evidence>
<evidence type="ECO:0000256" key="3">
    <source>
        <dbReference type="ARBA" id="ARBA00023002"/>
    </source>
</evidence>
<organism evidence="6">
    <name type="scientific">Corethron hystrix</name>
    <dbReference type="NCBI Taxonomy" id="216773"/>
    <lineage>
        <taxon>Eukaryota</taxon>
        <taxon>Sar</taxon>
        <taxon>Stramenopiles</taxon>
        <taxon>Ochrophyta</taxon>
        <taxon>Bacillariophyta</taxon>
        <taxon>Coscinodiscophyceae</taxon>
        <taxon>Corethrophycidae</taxon>
        <taxon>Corethrales</taxon>
        <taxon>Corethraceae</taxon>
        <taxon>Corethron</taxon>
    </lineage>
</organism>
<comment type="cofactor">
    <cofactor evidence="1">
        <name>L-ascorbate</name>
        <dbReference type="ChEBI" id="CHEBI:38290"/>
    </cofactor>
</comment>
<feature type="chain" id="PRO_5030616263" description="Prolyl 4-hydroxylase alpha subunit domain-containing protein" evidence="4">
    <location>
        <begin position="38"/>
        <end position="320"/>
    </location>
</feature>
<dbReference type="GO" id="GO:0031418">
    <property type="term" value="F:L-ascorbic acid binding"/>
    <property type="evidence" value="ECO:0007669"/>
    <property type="project" value="InterPro"/>
</dbReference>
<feature type="domain" description="Prolyl 4-hydroxylase alpha subunit" evidence="5">
    <location>
        <begin position="114"/>
        <end position="294"/>
    </location>
</feature>
<dbReference type="GO" id="GO:0005506">
    <property type="term" value="F:iron ion binding"/>
    <property type="evidence" value="ECO:0007669"/>
    <property type="project" value="InterPro"/>
</dbReference>
<sequence length="320" mass="34729">MITSHREIQRNRMFASRSRTRGILILSLPVLLHLHTAVPLCSCLSSAPPLHLNPQLHPLFGVQIGSLPKPARRILVHGDDPSSVDASALLSSLPLHPRHTAAARHSLRSTDAEDTFASAPGILSRDAAAALREWASGRFAATERQRMDSVDGCPEWQAEIDLPTLAETVGEETVDSLLRLPRRWLERAAAFESSEGNAASDGGGVGDVGIFVRKYAAGGRPFIGFHVDDCDATVNVCLSDPDECTGGTLLLLASGKVHAPRREIGEATAHSWSVCHGVSGVTEGTRWSLILFFSNHYQPDHAGFYKKIMDAGKKKKRKKR</sequence>
<dbReference type="InterPro" id="IPR006620">
    <property type="entry name" value="Pro_4_hyd_alph"/>
</dbReference>
<proteinExistence type="predicted"/>
<dbReference type="SMART" id="SM00702">
    <property type="entry name" value="P4Hc"/>
    <property type="match status" value="1"/>
</dbReference>
<accession>A0A7S1FMH0</accession>
<evidence type="ECO:0000256" key="2">
    <source>
        <dbReference type="ARBA" id="ARBA00022964"/>
    </source>
</evidence>